<name>A0A8H7DIM9_9AGAR</name>
<dbReference type="AlphaFoldDB" id="A0A8H7DIM9"/>
<dbReference type="PANTHER" id="PTHR23501">
    <property type="entry name" value="MAJOR FACILITATOR SUPERFAMILY"/>
    <property type="match status" value="1"/>
</dbReference>
<organism evidence="8 9">
    <name type="scientific">Mycena sanguinolenta</name>
    <dbReference type="NCBI Taxonomy" id="230812"/>
    <lineage>
        <taxon>Eukaryota</taxon>
        <taxon>Fungi</taxon>
        <taxon>Dikarya</taxon>
        <taxon>Basidiomycota</taxon>
        <taxon>Agaricomycotina</taxon>
        <taxon>Agaricomycetes</taxon>
        <taxon>Agaricomycetidae</taxon>
        <taxon>Agaricales</taxon>
        <taxon>Marasmiineae</taxon>
        <taxon>Mycenaceae</taxon>
        <taxon>Mycena</taxon>
    </lineage>
</organism>
<feature type="region of interest" description="Disordered" evidence="5">
    <location>
        <begin position="1"/>
        <end position="21"/>
    </location>
</feature>
<evidence type="ECO:0000256" key="4">
    <source>
        <dbReference type="ARBA" id="ARBA00023136"/>
    </source>
</evidence>
<keyword evidence="3 6" id="KW-1133">Transmembrane helix</keyword>
<evidence type="ECO:0000313" key="9">
    <source>
        <dbReference type="Proteomes" id="UP000623467"/>
    </source>
</evidence>
<dbReference type="PANTHER" id="PTHR23501:SF198">
    <property type="entry name" value="AZOLE RESISTANCE PROTEIN 1-RELATED"/>
    <property type="match status" value="1"/>
</dbReference>
<evidence type="ECO:0000259" key="7">
    <source>
        <dbReference type="PROSITE" id="PS50850"/>
    </source>
</evidence>
<proteinExistence type="predicted"/>
<protein>
    <submittedName>
        <fullName evidence="8">ABC transporter</fullName>
    </submittedName>
</protein>
<comment type="subcellular location">
    <subcellularLocation>
        <location evidence="1">Membrane</location>
        <topology evidence="1">Multi-pass membrane protein</topology>
    </subcellularLocation>
</comment>
<accession>A0A8H7DIM9</accession>
<feature type="transmembrane region" description="Helical" evidence="6">
    <location>
        <begin position="381"/>
        <end position="402"/>
    </location>
</feature>
<feature type="domain" description="Major facilitator superfamily (MFS) profile" evidence="7">
    <location>
        <begin position="41"/>
        <end position="478"/>
    </location>
</feature>
<dbReference type="GO" id="GO:0005886">
    <property type="term" value="C:plasma membrane"/>
    <property type="evidence" value="ECO:0007669"/>
    <property type="project" value="TreeGrafter"/>
</dbReference>
<feature type="transmembrane region" description="Helical" evidence="6">
    <location>
        <begin position="106"/>
        <end position="125"/>
    </location>
</feature>
<evidence type="ECO:0000313" key="8">
    <source>
        <dbReference type="EMBL" id="KAF7374652.1"/>
    </source>
</evidence>
<feature type="transmembrane region" description="Helical" evidence="6">
    <location>
        <begin position="194"/>
        <end position="214"/>
    </location>
</feature>
<keyword evidence="4 6" id="KW-0472">Membrane</keyword>
<feature type="transmembrane region" description="Helical" evidence="6">
    <location>
        <begin position="303"/>
        <end position="323"/>
    </location>
</feature>
<dbReference type="SUPFAM" id="SSF103473">
    <property type="entry name" value="MFS general substrate transporter"/>
    <property type="match status" value="1"/>
</dbReference>
<feature type="transmembrane region" description="Helical" evidence="6">
    <location>
        <begin position="163"/>
        <end position="182"/>
    </location>
</feature>
<keyword evidence="9" id="KW-1185">Reference proteome</keyword>
<dbReference type="Gene3D" id="1.20.1250.20">
    <property type="entry name" value="MFS general substrate transporter like domains"/>
    <property type="match status" value="1"/>
</dbReference>
<evidence type="ECO:0000256" key="5">
    <source>
        <dbReference type="SAM" id="MobiDB-lite"/>
    </source>
</evidence>
<reference evidence="8" key="1">
    <citation type="submission" date="2020-05" db="EMBL/GenBank/DDBJ databases">
        <title>Mycena genomes resolve the evolution of fungal bioluminescence.</title>
        <authorList>
            <person name="Tsai I.J."/>
        </authorList>
    </citation>
    <scope>NUCLEOTIDE SEQUENCE</scope>
    <source>
        <strain evidence="8">160909Yilan</strain>
    </source>
</reference>
<dbReference type="Gene3D" id="1.20.1720.10">
    <property type="entry name" value="Multidrug resistance protein D"/>
    <property type="match status" value="1"/>
</dbReference>
<gene>
    <name evidence="8" type="ORF">MSAN_00350100</name>
</gene>
<evidence type="ECO:0000256" key="3">
    <source>
        <dbReference type="ARBA" id="ARBA00022989"/>
    </source>
</evidence>
<dbReference type="OrthoDB" id="10021397at2759"/>
<evidence type="ECO:0000256" key="6">
    <source>
        <dbReference type="SAM" id="Phobius"/>
    </source>
</evidence>
<dbReference type="Pfam" id="PF07690">
    <property type="entry name" value="MFS_1"/>
    <property type="match status" value="1"/>
</dbReference>
<feature type="transmembrane region" description="Helical" evidence="6">
    <location>
        <begin position="131"/>
        <end position="151"/>
    </location>
</feature>
<comment type="caution">
    <text evidence="8">The sequence shown here is derived from an EMBL/GenBank/DDBJ whole genome shotgun (WGS) entry which is preliminary data.</text>
</comment>
<evidence type="ECO:0000256" key="1">
    <source>
        <dbReference type="ARBA" id="ARBA00004141"/>
    </source>
</evidence>
<dbReference type="GO" id="GO:0022857">
    <property type="term" value="F:transmembrane transporter activity"/>
    <property type="evidence" value="ECO:0007669"/>
    <property type="project" value="InterPro"/>
</dbReference>
<feature type="transmembrane region" description="Helical" evidence="6">
    <location>
        <begin position="78"/>
        <end position="99"/>
    </location>
</feature>
<feature type="transmembrane region" description="Helical" evidence="6">
    <location>
        <begin position="343"/>
        <end position="369"/>
    </location>
</feature>
<evidence type="ECO:0000256" key="2">
    <source>
        <dbReference type="ARBA" id="ARBA00022692"/>
    </source>
</evidence>
<dbReference type="CDD" id="cd17502">
    <property type="entry name" value="MFS_Azr1_MDR_like"/>
    <property type="match status" value="1"/>
</dbReference>
<sequence length="508" mass="53967">MDEETKAPSASTAAVEADETAQNATNSDANVKLAPNRLLLVFVAFMLGFSLTALDQTILSTALPKIASYFDAISDLSWIPSAYFLPQAGLMLFFGRILGITPAKTVLLSVIGVFEIGSLLCAVAPSVNVLILGRVVAGIGASGLMVSVMFIIAQVTTLRQRPIFMGVFGAVYAVASIVGPLIGGAFADHVSWRWCFYINLPIGGVAFVTIFAFLPSIHPSGLKGSTVKAWLSLDWIGGVLSVGMVTLFLIPIQWGGNVKLWDDPEVISLLVLSGVFFLAFILWELRKDDLGILPLHMFRRRNLLGACVEGFFINICFILASYYLPFIYQLRGHSATRSGIDIIPFMISGTLAALFSGPLVAAVGSGLLYTLNGSSATDRIIGYQLIFGAGLGVALQNTMVVVQAEFAKEEALLARATSVVTFTQTLGAAVGLAVGGAIFSGQLKHRLHSIPGLDENMVTAALASVEAVFGFPADLRAQVLSGYIRSVDTVFLFSIAAAVFGVGRLCHN</sequence>
<feature type="transmembrane region" description="Helical" evidence="6">
    <location>
        <begin position="38"/>
        <end position="58"/>
    </location>
</feature>
<dbReference type="Proteomes" id="UP000623467">
    <property type="component" value="Unassembled WGS sequence"/>
</dbReference>
<dbReference type="EMBL" id="JACAZH010000002">
    <property type="protein sequence ID" value="KAF7374652.1"/>
    <property type="molecule type" value="Genomic_DNA"/>
</dbReference>
<keyword evidence="2 6" id="KW-0812">Transmembrane</keyword>
<dbReference type="InterPro" id="IPR011701">
    <property type="entry name" value="MFS"/>
</dbReference>
<feature type="transmembrane region" description="Helical" evidence="6">
    <location>
        <begin position="235"/>
        <end position="254"/>
    </location>
</feature>
<feature type="transmembrane region" description="Helical" evidence="6">
    <location>
        <begin position="422"/>
        <end position="441"/>
    </location>
</feature>
<feature type="transmembrane region" description="Helical" evidence="6">
    <location>
        <begin position="266"/>
        <end position="283"/>
    </location>
</feature>
<dbReference type="InterPro" id="IPR036259">
    <property type="entry name" value="MFS_trans_sf"/>
</dbReference>
<dbReference type="PROSITE" id="PS50850">
    <property type="entry name" value="MFS"/>
    <property type="match status" value="1"/>
</dbReference>
<dbReference type="PRINTS" id="PR01036">
    <property type="entry name" value="TCRTETB"/>
</dbReference>
<dbReference type="InterPro" id="IPR020846">
    <property type="entry name" value="MFS_dom"/>
</dbReference>